<dbReference type="EMBL" id="VZRB01000013">
    <property type="protein sequence ID" value="KAB1145078.1"/>
    <property type="molecule type" value="Genomic_DNA"/>
</dbReference>
<dbReference type="SUPFAM" id="SSF51905">
    <property type="entry name" value="FAD/NAD(P)-binding domain"/>
    <property type="match status" value="1"/>
</dbReference>
<dbReference type="InterPro" id="IPR036188">
    <property type="entry name" value="FAD/NAD-bd_sf"/>
</dbReference>
<sequence>MTRALVLGGGLAGMLAATALADTVDSVVVLERDTFPDAPVPRRGLPQGHHSHILMRGGVEAIDELLPGTVDLLYAAGAKKRGLPWGALARGPEGWMERIDTDAYLLLCSRDLLDHIVRRQVLRDGRVTVREAVKVLELTGSASRVTGVVTETGEGQERLHADLVVDATGRGSNAPAWLTALGLPQVREDVVDAGITYVSRWFEAPPGTKDDFPGVMIQMTPGTGKPGQGAGLLPMEDGRWILSLFGSRGGEPPNDEDGFARFARERHHPIIADLIARATPAGPIRTYRNIPDRRRRYEKLALPDGFVVIGDAASALNPVHGTGMSVAAQCARLLRDELAGGGLRPKLTRRVQAGIARINGGAWRLATNTDQGLPAVRANVRLQGGALADRMAARVARTGCRDRDVINAVFGVASLVKPMTAMMSPAFLLAVLRGPRKPALTAEQAIAQFPEFGDLLPYGASDRPTRNTA</sequence>
<dbReference type="Pfam" id="PF01494">
    <property type="entry name" value="FAD_binding_3"/>
    <property type="match status" value="1"/>
</dbReference>
<feature type="domain" description="FAD-binding" evidence="2">
    <location>
        <begin position="2"/>
        <end position="339"/>
    </location>
</feature>
<evidence type="ECO:0000313" key="3">
    <source>
        <dbReference type="EMBL" id="KAB1145078.1"/>
    </source>
</evidence>
<dbReference type="PANTHER" id="PTHR43422:SF3">
    <property type="entry name" value="THIAMINE THIAZOLE SYNTHASE"/>
    <property type="match status" value="1"/>
</dbReference>
<evidence type="ECO:0000313" key="4">
    <source>
        <dbReference type="Proteomes" id="UP000442707"/>
    </source>
</evidence>
<dbReference type="GO" id="GO:0071949">
    <property type="term" value="F:FAD binding"/>
    <property type="evidence" value="ECO:0007669"/>
    <property type="project" value="InterPro"/>
</dbReference>
<keyword evidence="1" id="KW-0732">Signal</keyword>
<gene>
    <name evidence="3" type="ORF">F7R91_20670</name>
</gene>
<proteinExistence type="predicted"/>
<dbReference type="Proteomes" id="UP000442707">
    <property type="component" value="Unassembled WGS sequence"/>
</dbReference>
<name>A0A6H9UZE2_9ACTN</name>
<comment type="caution">
    <text evidence="3">The sequence shown here is derived from an EMBL/GenBank/DDBJ whole genome shotgun (WGS) entry which is preliminary data.</text>
</comment>
<dbReference type="RefSeq" id="WP_150950551.1">
    <property type="nucleotide sequence ID" value="NZ_VZRB01000013.1"/>
</dbReference>
<feature type="chain" id="PRO_5039005063" description="FAD-binding domain-containing protein" evidence="1">
    <location>
        <begin position="22"/>
        <end position="469"/>
    </location>
</feature>
<evidence type="ECO:0000259" key="2">
    <source>
        <dbReference type="Pfam" id="PF01494"/>
    </source>
</evidence>
<organism evidence="3 4">
    <name type="scientific">Streptomyces luteolifulvus</name>
    <dbReference type="NCBI Taxonomy" id="2615112"/>
    <lineage>
        <taxon>Bacteria</taxon>
        <taxon>Bacillati</taxon>
        <taxon>Actinomycetota</taxon>
        <taxon>Actinomycetes</taxon>
        <taxon>Kitasatosporales</taxon>
        <taxon>Streptomycetaceae</taxon>
        <taxon>Streptomyces</taxon>
    </lineage>
</organism>
<dbReference type="InterPro" id="IPR002938">
    <property type="entry name" value="FAD-bd"/>
</dbReference>
<accession>A0A6H9UZE2</accession>
<keyword evidence="4" id="KW-1185">Reference proteome</keyword>
<dbReference type="AlphaFoldDB" id="A0A6H9UZE2"/>
<evidence type="ECO:0000256" key="1">
    <source>
        <dbReference type="SAM" id="SignalP"/>
    </source>
</evidence>
<feature type="signal peptide" evidence="1">
    <location>
        <begin position="1"/>
        <end position="21"/>
    </location>
</feature>
<reference evidence="3 4" key="1">
    <citation type="submission" date="2019-09" db="EMBL/GenBank/DDBJ databases">
        <title>Screening of Novel Bioactive Compounds from Soil-Associated.</title>
        <authorList>
            <person name="Zhao S."/>
        </authorList>
    </citation>
    <scope>NUCLEOTIDE SEQUENCE [LARGE SCALE GENOMIC DNA]</scope>
    <source>
        <strain evidence="3 4">HIT-DPA4</strain>
    </source>
</reference>
<dbReference type="Gene3D" id="3.50.50.60">
    <property type="entry name" value="FAD/NAD(P)-binding domain"/>
    <property type="match status" value="1"/>
</dbReference>
<dbReference type="PANTHER" id="PTHR43422">
    <property type="entry name" value="THIAMINE THIAZOLE SYNTHASE"/>
    <property type="match status" value="1"/>
</dbReference>
<protein>
    <recommendedName>
        <fullName evidence="2">FAD-binding domain-containing protein</fullName>
    </recommendedName>
</protein>